<gene>
    <name evidence="9" type="ORF">PACLA_8A048138</name>
</gene>
<dbReference type="GO" id="GO:0006508">
    <property type="term" value="P:proteolysis"/>
    <property type="evidence" value="ECO:0007669"/>
    <property type="project" value="InterPro"/>
</dbReference>
<dbReference type="CDD" id="cd00303">
    <property type="entry name" value="retropepsin_like"/>
    <property type="match status" value="1"/>
</dbReference>
<dbReference type="InterPro" id="IPR041373">
    <property type="entry name" value="RT_RNaseH"/>
</dbReference>
<feature type="compositionally biased region" description="Polar residues" evidence="8">
    <location>
        <begin position="141"/>
        <end position="157"/>
    </location>
</feature>
<evidence type="ECO:0000256" key="2">
    <source>
        <dbReference type="ARBA" id="ARBA00022679"/>
    </source>
</evidence>
<dbReference type="InterPro" id="IPR043502">
    <property type="entry name" value="DNA/RNA_pol_sf"/>
</dbReference>
<dbReference type="GO" id="GO:0003676">
    <property type="term" value="F:nucleic acid binding"/>
    <property type="evidence" value="ECO:0007669"/>
    <property type="project" value="InterPro"/>
</dbReference>
<reference evidence="9" key="1">
    <citation type="submission" date="2020-04" db="EMBL/GenBank/DDBJ databases">
        <authorList>
            <person name="Alioto T."/>
            <person name="Alioto T."/>
            <person name="Gomez Garrido J."/>
        </authorList>
    </citation>
    <scope>NUCLEOTIDE SEQUENCE</scope>
    <source>
        <strain evidence="9">A484AB</strain>
    </source>
</reference>
<dbReference type="CDD" id="cd01647">
    <property type="entry name" value="RT_LTR"/>
    <property type="match status" value="1"/>
</dbReference>
<sequence>MEISEKQASGIESQTVAPFDAEELNYTRASLPSQSSSGNFPSSQQYPRPTSTCGHCGNAYPHPQGQDSCPARGCQCRSCGKMNHFARCCRSKPPNHSVGQRRSPRQQQRNDLYPLTSEPDRRLPHRPFPRQSAPRQIRHLSANQNQDRSQDPLNPSSSDDEYLFTVLSGPPVALTNATISQVRDVTTPKAKVMIADVPLQVLIDSGASINVIDENAYHTIIKSLKNKQIPLSPSSTKIYSYGNTTPLPVLGTFTTHVESKFRIVPATIYVIQGSSGCLLSYKTATELKLISVIAQTTASVDTSNLSSPSTSTHVRSEYPDLFTGIGKMKDFQVHLHIDNSVPLVTQPHRRIPFHLRKKLETELDKLERQGIIEPVDGPTPWVSPLVVTPKPKKPDKIRICVDMRHPNRAILRERHITPTIDDLIHDLNGATVFSKLDLNSGYHQLELAPESRYITTFSTHKGLRRYTRLNFGTSSAAEVFQNAIQQVLSGIDGVRNVSDDIIIFGRDQAAHDKALHAVFERLRSKNLTLNIDKCEYNKSSIEFFGYVFSGNGVSPDPKKVSAIRNTSLPTNAHEVRSFLGMTNYCSRFIPNYSSITDPLRALTKSDQPWTWTSQHQQAFDQLKDLLTSDTVLAYFNPHKEATIIVDASPVGLGAIFCQDQRIVAYASRSLTPVEQRYSQTEREALGVLFACHHFHLYIYGTKFSIITDHKPLERIFSNPSARSNARLERWALKLQPYHFTISYSPGKTNPADYLSRHPLATTHSSTASTQAEEYISFLANYTTPKAMTVDEVKQFTRVDPTLQCVSDALHNNSWHSVLSTPDPRVNLHDLKAFHQIRDELTVSTDHDLVLRSHRLILPHALRQRALHIAHEGHQGLTKTKQLLREKIWFPGIDGLMKKLIDNCLACQATVVQQPFEPLRMTELPQAPWQQLSVDFCGPLPSGDMLFVVIDEYSRYPEVEIVRSTSANTVIPKLDRILSTHGIPREIKSDNGPPFQSHSFAQFAQYMGFHHRKITPEWPKANSESERFMRTIQKTLRAAHLENKNWKQELFLFLRNYRATPHSTTGISPAELLFGRKLAVKLPEVVPTSPSRSQFADIDLKKKEKMKVYADTAAKAKPHSFQVGDTVLVRQKRVNKLSSPYNKHPYTIVKIK</sequence>
<dbReference type="Pfam" id="PF00078">
    <property type="entry name" value="RVT_1"/>
    <property type="match status" value="1"/>
</dbReference>
<accession>A0A7D9ET62</accession>
<keyword evidence="10" id="KW-1185">Reference proteome</keyword>
<keyword evidence="3" id="KW-0548">Nucleotidyltransferase</keyword>
<keyword evidence="2" id="KW-0808">Transferase</keyword>
<keyword evidence="4" id="KW-0540">Nuclease</keyword>
<dbReference type="Gene3D" id="2.40.70.10">
    <property type="entry name" value="Acid Proteases"/>
    <property type="match status" value="1"/>
</dbReference>
<dbReference type="GO" id="GO:0004190">
    <property type="term" value="F:aspartic-type endopeptidase activity"/>
    <property type="evidence" value="ECO:0007669"/>
    <property type="project" value="InterPro"/>
</dbReference>
<dbReference type="Gene3D" id="1.10.340.70">
    <property type="match status" value="1"/>
</dbReference>
<dbReference type="EMBL" id="CACRXK020008518">
    <property type="protein sequence ID" value="CAB4014965.1"/>
    <property type="molecule type" value="Genomic_DNA"/>
</dbReference>
<evidence type="ECO:0000256" key="5">
    <source>
        <dbReference type="ARBA" id="ARBA00022759"/>
    </source>
</evidence>
<dbReference type="PANTHER" id="PTHR37984">
    <property type="entry name" value="PROTEIN CBG26694"/>
    <property type="match status" value="1"/>
</dbReference>
<dbReference type="InterPro" id="IPR041588">
    <property type="entry name" value="Integrase_H2C2"/>
</dbReference>
<feature type="non-terminal residue" evidence="9">
    <location>
        <position position="1151"/>
    </location>
</feature>
<dbReference type="GO" id="GO:0015074">
    <property type="term" value="P:DNA integration"/>
    <property type="evidence" value="ECO:0007669"/>
    <property type="project" value="InterPro"/>
</dbReference>
<dbReference type="GO" id="GO:0003964">
    <property type="term" value="F:RNA-directed DNA polymerase activity"/>
    <property type="evidence" value="ECO:0007669"/>
    <property type="project" value="UniProtKB-KW"/>
</dbReference>
<evidence type="ECO:0000256" key="6">
    <source>
        <dbReference type="ARBA" id="ARBA00022801"/>
    </source>
</evidence>
<evidence type="ECO:0000313" key="10">
    <source>
        <dbReference type="Proteomes" id="UP001152795"/>
    </source>
</evidence>
<dbReference type="Proteomes" id="UP001152795">
    <property type="component" value="Unassembled WGS sequence"/>
</dbReference>
<dbReference type="AlphaFoldDB" id="A0A7D9ET62"/>
<name>A0A7D9ET62_PARCT</name>
<dbReference type="FunFam" id="1.10.340.70:FF:000004">
    <property type="entry name" value="Retrovirus-related Pol polyprotein from transposon 297-like Protein"/>
    <property type="match status" value="1"/>
</dbReference>
<dbReference type="InterPro" id="IPR043128">
    <property type="entry name" value="Rev_trsase/Diguanyl_cyclase"/>
</dbReference>
<dbReference type="GO" id="GO:0004519">
    <property type="term" value="F:endonuclease activity"/>
    <property type="evidence" value="ECO:0007669"/>
    <property type="project" value="UniProtKB-KW"/>
</dbReference>
<keyword evidence="6" id="KW-0378">Hydrolase</keyword>
<dbReference type="InterPro" id="IPR012337">
    <property type="entry name" value="RNaseH-like_sf"/>
</dbReference>
<dbReference type="InterPro" id="IPR021109">
    <property type="entry name" value="Peptidase_aspartic_dom_sf"/>
</dbReference>
<feature type="region of interest" description="Disordered" evidence="8">
    <location>
        <begin position="90"/>
        <end position="161"/>
    </location>
</feature>
<dbReference type="PROSITE" id="PS50994">
    <property type="entry name" value="INTEGRASE"/>
    <property type="match status" value="1"/>
</dbReference>
<proteinExistence type="predicted"/>
<dbReference type="PROSITE" id="PS50878">
    <property type="entry name" value="RT_POL"/>
    <property type="match status" value="1"/>
</dbReference>
<dbReference type="FunFam" id="3.30.420.10:FF:000063">
    <property type="entry name" value="Retrovirus-related Pol polyprotein from transposon 297-like Protein"/>
    <property type="match status" value="1"/>
</dbReference>
<feature type="compositionally biased region" description="Polar residues" evidence="8">
    <location>
        <begin position="97"/>
        <end position="110"/>
    </location>
</feature>
<dbReference type="Gene3D" id="3.10.10.10">
    <property type="entry name" value="HIV Type 1 Reverse Transcriptase, subunit A, domain 1"/>
    <property type="match status" value="1"/>
</dbReference>
<dbReference type="InterPro" id="IPR050951">
    <property type="entry name" value="Retrovirus_Pol_polyprotein"/>
</dbReference>
<evidence type="ECO:0000256" key="1">
    <source>
        <dbReference type="ARBA" id="ARBA00012493"/>
    </source>
</evidence>
<dbReference type="SUPFAM" id="SSF56672">
    <property type="entry name" value="DNA/RNA polymerases"/>
    <property type="match status" value="1"/>
</dbReference>
<keyword evidence="5" id="KW-0255">Endonuclease</keyword>
<dbReference type="PANTHER" id="PTHR37984:SF11">
    <property type="entry name" value="INTEGRASE CATALYTIC DOMAIN-CONTAINING PROTEIN"/>
    <property type="match status" value="1"/>
</dbReference>
<feature type="region of interest" description="Disordered" evidence="8">
    <location>
        <begin position="1"/>
        <end position="51"/>
    </location>
</feature>
<evidence type="ECO:0000256" key="4">
    <source>
        <dbReference type="ARBA" id="ARBA00022722"/>
    </source>
</evidence>
<dbReference type="Pfam" id="PF00665">
    <property type="entry name" value="rve"/>
    <property type="match status" value="1"/>
</dbReference>
<dbReference type="Pfam" id="PF17921">
    <property type="entry name" value="Integrase_H2C2"/>
    <property type="match status" value="1"/>
</dbReference>
<dbReference type="InterPro" id="IPR000477">
    <property type="entry name" value="RT_dom"/>
</dbReference>
<dbReference type="InterPro" id="IPR036397">
    <property type="entry name" value="RNaseH_sf"/>
</dbReference>
<keyword evidence="7" id="KW-0695">RNA-directed DNA polymerase</keyword>
<dbReference type="FunFam" id="3.30.70.270:FF:000026">
    <property type="entry name" value="Transposon Ty3-G Gag-Pol polyprotein"/>
    <property type="match status" value="1"/>
</dbReference>
<dbReference type="CDD" id="cd09274">
    <property type="entry name" value="RNase_HI_RT_Ty3"/>
    <property type="match status" value="1"/>
</dbReference>
<dbReference type="Gene3D" id="3.30.420.10">
    <property type="entry name" value="Ribonuclease H-like superfamily/Ribonuclease H"/>
    <property type="match status" value="1"/>
</dbReference>
<dbReference type="PROSITE" id="PS00141">
    <property type="entry name" value="ASP_PROTEASE"/>
    <property type="match status" value="1"/>
</dbReference>
<evidence type="ECO:0000256" key="8">
    <source>
        <dbReference type="SAM" id="MobiDB-lite"/>
    </source>
</evidence>
<protein>
    <recommendedName>
        <fullName evidence="1">RNA-directed DNA polymerase</fullName>
        <ecNumber evidence="1">2.7.7.49</ecNumber>
    </recommendedName>
</protein>
<dbReference type="SUPFAM" id="SSF53098">
    <property type="entry name" value="Ribonuclease H-like"/>
    <property type="match status" value="1"/>
</dbReference>
<dbReference type="InterPro" id="IPR001969">
    <property type="entry name" value="Aspartic_peptidase_AS"/>
</dbReference>
<dbReference type="OrthoDB" id="5987886at2759"/>
<evidence type="ECO:0000256" key="3">
    <source>
        <dbReference type="ARBA" id="ARBA00022695"/>
    </source>
</evidence>
<organism evidence="9 10">
    <name type="scientific">Paramuricea clavata</name>
    <name type="common">Red gorgonian</name>
    <name type="synonym">Violescent sea-whip</name>
    <dbReference type="NCBI Taxonomy" id="317549"/>
    <lineage>
        <taxon>Eukaryota</taxon>
        <taxon>Metazoa</taxon>
        <taxon>Cnidaria</taxon>
        <taxon>Anthozoa</taxon>
        <taxon>Octocorallia</taxon>
        <taxon>Malacalcyonacea</taxon>
        <taxon>Plexauridae</taxon>
        <taxon>Paramuricea</taxon>
    </lineage>
</organism>
<evidence type="ECO:0000256" key="7">
    <source>
        <dbReference type="ARBA" id="ARBA00022918"/>
    </source>
</evidence>
<dbReference type="InterPro" id="IPR001584">
    <property type="entry name" value="Integrase_cat-core"/>
</dbReference>
<evidence type="ECO:0000313" key="9">
    <source>
        <dbReference type="EMBL" id="CAB4014965.1"/>
    </source>
</evidence>
<feature type="compositionally biased region" description="Low complexity" evidence="8">
    <location>
        <begin position="30"/>
        <end position="45"/>
    </location>
</feature>
<dbReference type="Pfam" id="PF17917">
    <property type="entry name" value="RT_RNaseH"/>
    <property type="match status" value="1"/>
</dbReference>
<feature type="compositionally biased region" description="Polar residues" evidence="8">
    <location>
        <begin position="1"/>
        <end position="16"/>
    </location>
</feature>
<dbReference type="EC" id="2.7.7.49" evidence="1"/>
<dbReference type="Gene3D" id="3.30.70.270">
    <property type="match status" value="2"/>
</dbReference>
<comment type="caution">
    <text evidence="9">The sequence shown here is derived from an EMBL/GenBank/DDBJ whole genome shotgun (WGS) entry which is preliminary data.</text>
</comment>